<keyword evidence="8" id="KW-1185">Reference proteome</keyword>
<proteinExistence type="predicted"/>
<dbReference type="InterPro" id="IPR029035">
    <property type="entry name" value="DHS-like_NAD/FAD-binding_dom"/>
</dbReference>
<feature type="binding site" evidence="4">
    <location>
        <position position="139"/>
    </location>
    <ligand>
        <name>Zn(2+)</name>
        <dbReference type="ChEBI" id="CHEBI:29105"/>
    </ligand>
</feature>
<feature type="region of interest" description="Disordered" evidence="5">
    <location>
        <begin position="38"/>
        <end position="59"/>
    </location>
</feature>
<dbReference type="PANTHER" id="PTHR11085:SF10">
    <property type="entry name" value="NAD-DEPENDENT PROTEIN DEACYLASE SIRTUIN-5, MITOCHONDRIAL-RELATED"/>
    <property type="match status" value="1"/>
</dbReference>
<evidence type="ECO:0000256" key="2">
    <source>
        <dbReference type="ARBA" id="ARBA00022679"/>
    </source>
</evidence>
<accession>V5WKC0</accession>
<dbReference type="GO" id="GO:0017136">
    <property type="term" value="F:histone deacetylase activity, NAD-dependent"/>
    <property type="evidence" value="ECO:0007669"/>
    <property type="project" value="TreeGrafter"/>
</dbReference>
<reference evidence="7 8" key="1">
    <citation type="journal article" date="2015" name="Stand. Genomic Sci.">
        <title>Complete genome sequence and description of Salinispira pacifica gen. nov., sp. nov., a novel spirochaete isolated form a hypersaline microbial mat.</title>
        <authorList>
            <person name="Ben Hania W."/>
            <person name="Joseph M."/>
            <person name="Schumann P."/>
            <person name="Bunk B."/>
            <person name="Fiebig A."/>
            <person name="Sproer C."/>
            <person name="Klenk H.P."/>
            <person name="Fardeau M.L."/>
            <person name="Spring S."/>
        </authorList>
    </citation>
    <scope>NUCLEOTIDE SEQUENCE [LARGE SCALE GENOMIC DNA]</scope>
    <source>
        <strain evidence="7 8">L21-RPul-D2</strain>
    </source>
</reference>
<dbReference type="AlphaFoldDB" id="V5WKC0"/>
<keyword evidence="2" id="KW-0808">Transferase</keyword>
<keyword evidence="3" id="KW-0520">NAD</keyword>
<protein>
    <recommendedName>
        <fullName evidence="1">protein acetyllysine N-acetyltransferase</fullName>
        <ecNumber evidence="1">2.3.1.286</ecNumber>
    </recommendedName>
</protein>
<evidence type="ECO:0000256" key="1">
    <source>
        <dbReference type="ARBA" id="ARBA00012928"/>
    </source>
</evidence>
<dbReference type="STRING" id="1307761.L21SP2_2728"/>
<dbReference type="EC" id="2.3.1.286" evidence="1"/>
<feature type="domain" description="Deacetylase sirtuin-type" evidence="6">
    <location>
        <begin position="6"/>
        <end position="291"/>
    </location>
</feature>
<dbReference type="PATRIC" id="fig|1307761.3.peg.2718"/>
<evidence type="ECO:0000256" key="4">
    <source>
        <dbReference type="PROSITE-ProRule" id="PRU00236"/>
    </source>
</evidence>
<dbReference type="Pfam" id="PF02146">
    <property type="entry name" value="SIR2"/>
    <property type="match status" value="1"/>
</dbReference>
<evidence type="ECO:0000313" key="8">
    <source>
        <dbReference type="Proteomes" id="UP000018680"/>
    </source>
</evidence>
<dbReference type="SUPFAM" id="SSF52467">
    <property type="entry name" value="DHS-like NAD/FAD-binding domain"/>
    <property type="match status" value="1"/>
</dbReference>
<feature type="binding site" evidence="4">
    <location>
        <position position="193"/>
    </location>
    <ligand>
        <name>Zn(2+)</name>
        <dbReference type="ChEBI" id="CHEBI:29105"/>
    </ligand>
</feature>
<sequence length="291" mass="32306">MPLFLPGTIFYGMKDLYGRLAEGLITVLSGAGISTDSGIPDYRGEDRTRARKHDGDSGPVTYKQFMGSADKRRHYWARSALGWPWIRSREPNRAHRILSRLEEAEHINGIITQNVDDLHFKAGSRNVIELHGNLKQVKCMGCGGMSSRDELQERMLLDNPPWKRLSSDYSPDGDALLSEDVTREFRTPGCPACGGILKPDVVFFGENVPRTRVQSCYALVDECDLLLVLGSSLAVRSGLRFVEHAKNTGKPVIIVNRGTTRGDASADLKVDTSITQWLETHLAEPEISPRA</sequence>
<organism evidence="7 8">
    <name type="scientific">Salinispira pacifica</name>
    <dbReference type="NCBI Taxonomy" id="1307761"/>
    <lineage>
        <taxon>Bacteria</taxon>
        <taxon>Pseudomonadati</taxon>
        <taxon>Spirochaetota</taxon>
        <taxon>Spirochaetia</taxon>
        <taxon>Spirochaetales</taxon>
        <taxon>Spirochaetaceae</taxon>
        <taxon>Salinispira</taxon>
    </lineage>
</organism>
<dbReference type="InterPro" id="IPR026590">
    <property type="entry name" value="Ssirtuin_cat_dom"/>
</dbReference>
<keyword evidence="4" id="KW-0862">Zinc</keyword>
<name>V5WKC0_9SPIO</name>
<dbReference type="KEGG" id="slr:L21SP2_2728"/>
<gene>
    <name evidence="7" type="ORF">L21SP2_2728</name>
</gene>
<dbReference type="HOGENOM" id="CLU_023643_3_2_12"/>
<dbReference type="Gene3D" id="3.40.50.1220">
    <property type="entry name" value="TPP-binding domain"/>
    <property type="match status" value="1"/>
</dbReference>
<feature type="compositionally biased region" description="Basic and acidic residues" evidence="5">
    <location>
        <begin position="42"/>
        <end position="56"/>
    </location>
</feature>
<feature type="active site" description="Proton acceptor" evidence="4">
    <location>
        <position position="131"/>
    </location>
</feature>
<dbReference type="eggNOG" id="COG0846">
    <property type="taxonomic scope" value="Bacteria"/>
</dbReference>
<dbReference type="GO" id="GO:0070403">
    <property type="term" value="F:NAD+ binding"/>
    <property type="evidence" value="ECO:0007669"/>
    <property type="project" value="InterPro"/>
</dbReference>
<feature type="binding site" evidence="4">
    <location>
        <position position="142"/>
    </location>
    <ligand>
        <name>Zn(2+)</name>
        <dbReference type="ChEBI" id="CHEBI:29105"/>
    </ligand>
</feature>
<dbReference type="Gene3D" id="3.30.1600.10">
    <property type="entry name" value="SIR2/SIRT2 'Small Domain"/>
    <property type="match status" value="1"/>
</dbReference>
<dbReference type="Proteomes" id="UP000018680">
    <property type="component" value="Chromosome"/>
</dbReference>
<dbReference type="InterPro" id="IPR026591">
    <property type="entry name" value="Sirtuin_cat_small_dom_sf"/>
</dbReference>
<dbReference type="PROSITE" id="PS50305">
    <property type="entry name" value="SIRTUIN"/>
    <property type="match status" value="1"/>
</dbReference>
<dbReference type="InterPro" id="IPR003000">
    <property type="entry name" value="Sirtuin"/>
</dbReference>
<dbReference type="InterPro" id="IPR050134">
    <property type="entry name" value="NAD-dep_sirtuin_deacylases"/>
</dbReference>
<feature type="binding site" evidence="4">
    <location>
        <position position="190"/>
    </location>
    <ligand>
        <name>Zn(2+)</name>
        <dbReference type="ChEBI" id="CHEBI:29105"/>
    </ligand>
</feature>
<keyword evidence="4" id="KW-0479">Metal-binding</keyword>
<evidence type="ECO:0000256" key="3">
    <source>
        <dbReference type="ARBA" id="ARBA00023027"/>
    </source>
</evidence>
<dbReference type="EMBL" id="CP006939">
    <property type="protein sequence ID" value="AHC16080.1"/>
    <property type="molecule type" value="Genomic_DNA"/>
</dbReference>
<evidence type="ECO:0000256" key="5">
    <source>
        <dbReference type="SAM" id="MobiDB-lite"/>
    </source>
</evidence>
<evidence type="ECO:0000313" key="7">
    <source>
        <dbReference type="EMBL" id="AHC16080.1"/>
    </source>
</evidence>
<dbReference type="PANTHER" id="PTHR11085">
    <property type="entry name" value="NAD-DEPENDENT PROTEIN DEACYLASE SIRTUIN-5, MITOCHONDRIAL-RELATED"/>
    <property type="match status" value="1"/>
</dbReference>
<evidence type="ECO:0000259" key="6">
    <source>
        <dbReference type="PROSITE" id="PS50305"/>
    </source>
</evidence>
<dbReference type="GO" id="GO:0046872">
    <property type="term" value="F:metal ion binding"/>
    <property type="evidence" value="ECO:0007669"/>
    <property type="project" value="UniProtKB-KW"/>
</dbReference>
<dbReference type="NCBIfam" id="NF003738">
    <property type="entry name" value="PRK05333.1"/>
    <property type="match status" value="1"/>
</dbReference>